<evidence type="ECO:0000313" key="3">
    <source>
        <dbReference type="Proteomes" id="UP000324513"/>
    </source>
</evidence>
<dbReference type="Proteomes" id="UP000324513">
    <property type="component" value="Unassembled WGS sequence"/>
</dbReference>
<organism evidence="2 3">
    <name type="scientific">Elizabethkingia miricola</name>
    <name type="common">Chryseobacterium miricola</name>
    <dbReference type="NCBI Taxonomy" id="172045"/>
    <lineage>
        <taxon>Bacteria</taxon>
        <taxon>Pseudomonadati</taxon>
        <taxon>Bacteroidota</taxon>
        <taxon>Flavobacteriia</taxon>
        <taxon>Flavobacteriales</taxon>
        <taxon>Weeksellaceae</taxon>
        <taxon>Elizabethkingia</taxon>
    </lineage>
</organism>
<evidence type="ECO:0000256" key="1">
    <source>
        <dbReference type="SAM" id="MobiDB-lite"/>
    </source>
</evidence>
<sequence>MKKLSKKDLKAIKGSGEGETCHSRRDCRTGNYVCCFGTCQKTTEMEYLPQCPEDN</sequence>
<protein>
    <recommendedName>
        <fullName evidence="4">Bacteriocin</fullName>
    </recommendedName>
</protein>
<keyword evidence="3" id="KW-1185">Reference proteome</keyword>
<feature type="compositionally biased region" description="Basic and acidic residues" evidence="1">
    <location>
        <begin position="1"/>
        <end position="11"/>
    </location>
</feature>
<feature type="region of interest" description="Disordered" evidence="1">
    <location>
        <begin position="1"/>
        <end position="20"/>
    </location>
</feature>
<comment type="caution">
    <text evidence="2">The sequence shown here is derived from an EMBL/GenBank/DDBJ whole genome shotgun (WGS) entry which is preliminary data.</text>
</comment>
<dbReference type="EMBL" id="VNHK01000017">
    <property type="protein sequence ID" value="TYO84941.1"/>
    <property type="molecule type" value="Genomic_DNA"/>
</dbReference>
<evidence type="ECO:0000313" key="2">
    <source>
        <dbReference type="EMBL" id="TYO84941.1"/>
    </source>
</evidence>
<reference evidence="2 3" key="1">
    <citation type="submission" date="2019-07" db="EMBL/GenBank/DDBJ databases">
        <title>Genomic Encyclopedia of Archaeal and Bacterial Type Strains, Phase II (KMG-II): from individual species to whole genera.</title>
        <authorList>
            <person name="Goeker M."/>
        </authorList>
    </citation>
    <scope>NUCLEOTIDE SEQUENCE [LARGE SCALE GENOMIC DNA]</scope>
    <source>
        <strain evidence="2 3">DSM 14571</strain>
    </source>
</reference>
<dbReference type="RefSeq" id="WP_155759296.1">
    <property type="nucleotide sequence ID" value="NZ_FLSS01000004.1"/>
</dbReference>
<name>A0ABY3NCA3_ELIMR</name>
<gene>
    <name evidence="2" type="ORF">LX74_03746</name>
</gene>
<accession>A0ABY3NCA3</accession>
<evidence type="ECO:0008006" key="4">
    <source>
        <dbReference type="Google" id="ProtNLM"/>
    </source>
</evidence>
<proteinExistence type="predicted"/>